<dbReference type="GO" id="GO:0000160">
    <property type="term" value="P:phosphorelay signal transduction system"/>
    <property type="evidence" value="ECO:0007669"/>
    <property type="project" value="InterPro"/>
</dbReference>
<proteinExistence type="predicted"/>
<dbReference type="Proteomes" id="UP000662783">
    <property type="component" value="Chromosome"/>
</dbReference>
<dbReference type="InterPro" id="IPR052893">
    <property type="entry name" value="TCS_response_regulator"/>
</dbReference>
<dbReference type="SMART" id="SM00448">
    <property type="entry name" value="REC"/>
    <property type="match status" value="1"/>
</dbReference>
<dbReference type="AlphaFoldDB" id="A0A975A1J0"/>
<dbReference type="KEGG" id="fuv:JR347_00345"/>
<feature type="modified residue" description="4-aspartylphosphate" evidence="1">
    <location>
        <position position="59"/>
    </location>
</feature>
<evidence type="ECO:0000313" key="3">
    <source>
        <dbReference type="EMBL" id="QSE97572.1"/>
    </source>
</evidence>
<gene>
    <name evidence="3" type="ORF">JR347_00345</name>
</gene>
<dbReference type="RefSeq" id="WP_205722082.1">
    <property type="nucleotide sequence ID" value="NZ_CP070608.1"/>
</dbReference>
<protein>
    <submittedName>
        <fullName evidence="3">Response regulator</fullName>
    </submittedName>
</protein>
<keyword evidence="4" id="KW-1185">Reference proteome</keyword>
<dbReference type="PROSITE" id="PS50110">
    <property type="entry name" value="RESPONSE_REGULATORY"/>
    <property type="match status" value="1"/>
</dbReference>
<dbReference type="SUPFAM" id="SSF52172">
    <property type="entry name" value="CheY-like"/>
    <property type="match status" value="1"/>
</dbReference>
<accession>A0A975A1J0</accession>
<dbReference type="Gene3D" id="3.40.50.2300">
    <property type="match status" value="1"/>
</dbReference>
<dbReference type="InterPro" id="IPR011006">
    <property type="entry name" value="CheY-like_superfamily"/>
</dbReference>
<keyword evidence="1" id="KW-0597">Phosphoprotein</keyword>
<evidence type="ECO:0000259" key="2">
    <source>
        <dbReference type="PROSITE" id="PS50110"/>
    </source>
</evidence>
<organism evidence="3 4">
    <name type="scientific">Fulvivirga lutea</name>
    <dbReference type="NCBI Taxonomy" id="2810512"/>
    <lineage>
        <taxon>Bacteria</taxon>
        <taxon>Pseudomonadati</taxon>
        <taxon>Bacteroidota</taxon>
        <taxon>Cytophagia</taxon>
        <taxon>Cytophagales</taxon>
        <taxon>Fulvivirgaceae</taxon>
        <taxon>Fulvivirga</taxon>
    </lineage>
</organism>
<dbReference type="InterPro" id="IPR001789">
    <property type="entry name" value="Sig_transdc_resp-reg_receiver"/>
</dbReference>
<sequence length="129" mass="14705">MKTVAVIDDNLILQLHLKKMFEVQGNISKVYSFSSVEEALDKLKSKDANSEMPDVILLDINFPGLDGWDFLREFDIIKDQFEKSPAIYLISSSILESDKQKSINNELIKGFFTKPLSHEQLLSIKQLNA</sequence>
<reference evidence="3" key="1">
    <citation type="submission" date="2021-02" db="EMBL/GenBank/DDBJ databases">
        <title>Fulvivirga sp. S481 isolated from sea water.</title>
        <authorList>
            <person name="Bae S.S."/>
            <person name="Baek K."/>
        </authorList>
    </citation>
    <scope>NUCLEOTIDE SEQUENCE</scope>
    <source>
        <strain evidence="3">S481</strain>
    </source>
</reference>
<dbReference type="PANTHER" id="PTHR44520">
    <property type="entry name" value="RESPONSE REGULATOR RCP1-RELATED"/>
    <property type="match status" value="1"/>
</dbReference>
<feature type="domain" description="Response regulatory" evidence="2">
    <location>
        <begin position="3"/>
        <end position="129"/>
    </location>
</feature>
<dbReference type="Pfam" id="PF00072">
    <property type="entry name" value="Response_reg"/>
    <property type="match status" value="1"/>
</dbReference>
<dbReference type="EMBL" id="CP070608">
    <property type="protein sequence ID" value="QSE97572.1"/>
    <property type="molecule type" value="Genomic_DNA"/>
</dbReference>
<dbReference type="PANTHER" id="PTHR44520:SF2">
    <property type="entry name" value="RESPONSE REGULATOR RCP1"/>
    <property type="match status" value="1"/>
</dbReference>
<name>A0A975A1J0_9BACT</name>
<evidence type="ECO:0000256" key="1">
    <source>
        <dbReference type="PROSITE-ProRule" id="PRU00169"/>
    </source>
</evidence>
<evidence type="ECO:0000313" key="4">
    <source>
        <dbReference type="Proteomes" id="UP000662783"/>
    </source>
</evidence>